<dbReference type="InterPro" id="IPR050324">
    <property type="entry name" value="CDP-alcohol_PTase-I"/>
</dbReference>
<keyword evidence="6" id="KW-0444">Lipid biosynthesis</keyword>
<dbReference type="InterPro" id="IPR048254">
    <property type="entry name" value="CDP_ALCOHOL_P_TRANSF_CS"/>
</dbReference>
<dbReference type="Pfam" id="PF01066">
    <property type="entry name" value="CDP-OH_P_transf"/>
    <property type="match status" value="1"/>
</dbReference>
<dbReference type="InterPro" id="IPR004570">
    <property type="entry name" value="Phosphatidylglycerol_P_synth"/>
</dbReference>
<dbReference type="PIRSF" id="PIRSF000847">
    <property type="entry name" value="Phos_ph_gly_syn"/>
    <property type="match status" value="1"/>
</dbReference>
<comment type="subcellular location">
    <subcellularLocation>
        <location evidence="1">Membrane</location>
        <topology evidence="1">Multi-pass membrane protein</topology>
    </subcellularLocation>
</comment>
<dbReference type="InterPro" id="IPR000462">
    <property type="entry name" value="CDP-OH_P_trans"/>
</dbReference>
<dbReference type="Proteomes" id="UP000566324">
    <property type="component" value="Unassembled WGS sequence"/>
</dbReference>
<evidence type="ECO:0000256" key="10">
    <source>
        <dbReference type="ARBA" id="ARBA00023098"/>
    </source>
</evidence>
<proteinExistence type="inferred from homology"/>
<gene>
    <name evidence="17" type="ORF">GGQ98_001748</name>
</gene>
<keyword evidence="13" id="KW-1208">Phospholipid metabolism</keyword>
<dbReference type="GO" id="GO:0016020">
    <property type="term" value="C:membrane"/>
    <property type="evidence" value="ECO:0007669"/>
    <property type="project" value="UniProtKB-SubCell"/>
</dbReference>
<evidence type="ECO:0000256" key="15">
    <source>
        <dbReference type="RuleBase" id="RU003750"/>
    </source>
</evidence>
<evidence type="ECO:0000256" key="6">
    <source>
        <dbReference type="ARBA" id="ARBA00022516"/>
    </source>
</evidence>
<evidence type="ECO:0000256" key="4">
    <source>
        <dbReference type="ARBA" id="ARBA00013170"/>
    </source>
</evidence>
<dbReference type="GO" id="GO:0046474">
    <property type="term" value="P:glycerophospholipid biosynthetic process"/>
    <property type="evidence" value="ECO:0007669"/>
    <property type="project" value="TreeGrafter"/>
</dbReference>
<evidence type="ECO:0000256" key="12">
    <source>
        <dbReference type="ARBA" id="ARBA00023209"/>
    </source>
</evidence>
<keyword evidence="9 16" id="KW-1133">Transmembrane helix</keyword>
<evidence type="ECO:0000313" key="18">
    <source>
        <dbReference type="Proteomes" id="UP000566324"/>
    </source>
</evidence>
<keyword evidence="7 15" id="KW-0808">Transferase</keyword>
<dbReference type="RefSeq" id="WP_184068107.1">
    <property type="nucleotide sequence ID" value="NZ_JACHNZ010000017.1"/>
</dbReference>
<comment type="pathway">
    <text evidence="2">Phospholipid metabolism; phosphatidylglycerol biosynthesis; phosphatidylglycerol from CDP-diacylglycerol: step 1/2.</text>
</comment>
<dbReference type="GO" id="GO:0008444">
    <property type="term" value="F:CDP-diacylglycerol-glycerol-3-phosphate 3-phosphatidyltransferase activity"/>
    <property type="evidence" value="ECO:0007669"/>
    <property type="project" value="UniProtKB-EC"/>
</dbReference>
<dbReference type="EC" id="2.7.8.5" evidence="4"/>
<evidence type="ECO:0000256" key="9">
    <source>
        <dbReference type="ARBA" id="ARBA00022989"/>
    </source>
</evidence>
<comment type="catalytic activity">
    <reaction evidence="14">
        <text>a CDP-1,2-diacyl-sn-glycerol + sn-glycerol 3-phosphate = a 1,2-diacyl-sn-glycero-3-phospho-(1'-sn-glycero-3'-phosphate) + CMP + H(+)</text>
        <dbReference type="Rhea" id="RHEA:12593"/>
        <dbReference type="ChEBI" id="CHEBI:15378"/>
        <dbReference type="ChEBI" id="CHEBI:57597"/>
        <dbReference type="ChEBI" id="CHEBI:58332"/>
        <dbReference type="ChEBI" id="CHEBI:60110"/>
        <dbReference type="ChEBI" id="CHEBI:60377"/>
        <dbReference type="EC" id="2.7.8.5"/>
    </reaction>
</comment>
<dbReference type="EMBL" id="JACHNZ010000017">
    <property type="protein sequence ID" value="MBB4632129.1"/>
    <property type="molecule type" value="Genomic_DNA"/>
</dbReference>
<keyword evidence="18" id="KW-1185">Reference proteome</keyword>
<evidence type="ECO:0000256" key="1">
    <source>
        <dbReference type="ARBA" id="ARBA00004141"/>
    </source>
</evidence>
<dbReference type="PROSITE" id="PS00379">
    <property type="entry name" value="CDP_ALCOHOL_P_TRANSF"/>
    <property type="match status" value="1"/>
</dbReference>
<name>A0A7W7B1F3_9SPHN</name>
<evidence type="ECO:0000256" key="13">
    <source>
        <dbReference type="ARBA" id="ARBA00023264"/>
    </source>
</evidence>
<evidence type="ECO:0000256" key="8">
    <source>
        <dbReference type="ARBA" id="ARBA00022692"/>
    </source>
</evidence>
<reference evidence="17 18" key="1">
    <citation type="submission" date="2020-08" db="EMBL/GenBank/DDBJ databases">
        <title>Genomic Encyclopedia of Type Strains, Phase IV (KMG-IV): sequencing the most valuable type-strain genomes for metagenomic binning, comparative biology and taxonomic classification.</title>
        <authorList>
            <person name="Goeker M."/>
        </authorList>
    </citation>
    <scope>NUCLEOTIDE SEQUENCE [LARGE SCALE GENOMIC DNA]</scope>
    <source>
        <strain evidence="17 18">DSM 17328</strain>
    </source>
</reference>
<organism evidence="17 18">
    <name type="scientific">Sphingosinicella soli</name>
    <dbReference type="NCBI Taxonomy" id="333708"/>
    <lineage>
        <taxon>Bacteria</taxon>
        <taxon>Pseudomonadati</taxon>
        <taxon>Pseudomonadota</taxon>
        <taxon>Alphaproteobacteria</taxon>
        <taxon>Sphingomonadales</taxon>
        <taxon>Sphingosinicellaceae</taxon>
        <taxon>Sphingosinicella</taxon>
    </lineage>
</organism>
<evidence type="ECO:0000256" key="11">
    <source>
        <dbReference type="ARBA" id="ARBA00023136"/>
    </source>
</evidence>
<evidence type="ECO:0000256" key="2">
    <source>
        <dbReference type="ARBA" id="ARBA00005042"/>
    </source>
</evidence>
<sequence length="173" mass="18673">MLTVFRLLLVPPMALSLLAGDLTRAGIIFVVAAATDAVDGWIARRWHSVTTLGQLMDPVADKLLVGTAVALLWWTGLLPDWFALAVALREGFVLVASVWARGRGHADELRPDPFGKTGNAVQMALVALILLPLPLVLKTPTLLQALMIAATFLNLVSAARYAQRWIRARGSDA</sequence>
<protein>
    <recommendedName>
        <fullName evidence="5">CDP-diacylglycerol--glycerol-3-phosphate 3-phosphatidyltransferase</fullName>
        <ecNumber evidence="4">2.7.8.5</ecNumber>
    </recommendedName>
</protein>
<comment type="caution">
    <text evidence="17">The sequence shown here is derived from an EMBL/GenBank/DDBJ whole genome shotgun (WGS) entry which is preliminary data.</text>
</comment>
<evidence type="ECO:0000313" key="17">
    <source>
        <dbReference type="EMBL" id="MBB4632129.1"/>
    </source>
</evidence>
<evidence type="ECO:0000256" key="14">
    <source>
        <dbReference type="ARBA" id="ARBA00048586"/>
    </source>
</evidence>
<comment type="similarity">
    <text evidence="3 15">Belongs to the CDP-alcohol phosphatidyltransferase class-I family.</text>
</comment>
<dbReference type="PANTHER" id="PTHR14269">
    <property type="entry name" value="CDP-DIACYLGLYCEROL--GLYCEROL-3-PHOSPHATE 3-PHOSPHATIDYLTRANSFERASE-RELATED"/>
    <property type="match status" value="1"/>
</dbReference>
<feature type="transmembrane region" description="Helical" evidence="16">
    <location>
        <begin position="143"/>
        <end position="162"/>
    </location>
</feature>
<dbReference type="InterPro" id="IPR043130">
    <property type="entry name" value="CDP-OH_PTrfase_TM_dom"/>
</dbReference>
<keyword evidence="11 16" id="KW-0472">Membrane</keyword>
<feature type="transmembrane region" description="Helical" evidence="16">
    <location>
        <begin position="55"/>
        <end position="75"/>
    </location>
</feature>
<dbReference type="AlphaFoldDB" id="A0A7W7B1F3"/>
<evidence type="ECO:0000256" key="16">
    <source>
        <dbReference type="SAM" id="Phobius"/>
    </source>
</evidence>
<dbReference type="PANTHER" id="PTHR14269:SF11">
    <property type="entry name" value="CDP-DIACYLGLYCEROL--GLYCEROL-3-PHOSPHATE 3-PHOSPHATIDYLTRANSFERASE"/>
    <property type="match status" value="1"/>
</dbReference>
<keyword evidence="8 16" id="KW-0812">Transmembrane</keyword>
<evidence type="ECO:0000256" key="3">
    <source>
        <dbReference type="ARBA" id="ARBA00010441"/>
    </source>
</evidence>
<evidence type="ECO:0000256" key="7">
    <source>
        <dbReference type="ARBA" id="ARBA00022679"/>
    </source>
</evidence>
<accession>A0A7W7B1F3</accession>
<evidence type="ECO:0000256" key="5">
    <source>
        <dbReference type="ARBA" id="ARBA00014944"/>
    </source>
</evidence>
<feature type="transmembrane region" description="Helical" evidence="16">
    <location>
        <begin position="26"/>
        <end position="43"/>
    </location>
</feature>
<dbReference type="Gene3D" id="1.20.120.1760">
    <property type="match status" value="1"/>
</dbReference>
<keyword evidence="10" id="KW-0443">Lipid metabolism</keyword>
<keyword evidence="12" id="KW-0594">Phospholipid biosynthesis</keyword>